<dbReference type="EMBL" id="JAWJWE010000002">
    <property type="protein sequence ID" value="KAK6642363.1"/>
    <property type="molecule type" value="Genomic_DNA"/>
</dbReference>
<feature type="compositionally biased region" description="Acidic residues" evidence="2">
    <location>
        <begin position="205"/>
        <end position="230"/>
    </location>
</feature>
<sequence>MNERERLLGDKRQLFVLKSGLPKGKMAISGLASCDRLPHYAEVSGCMGREVLPKMDKSKGGRLKGPLRLTRLCILSIILPGILIAGPLYLRYRVYSGQVYPVGMSDMRLVDNRISTTWCQRQLVKSNATFNAYLLPDEPKLKPNPVRVSMVRYLELKDDMKEYWGFYLLKGSSFTVSTCCRWPGAFLTVIRGHKQLRECAYFGDDSSEEEDELDVNGKEEDPEEPEDEAQSNEPWMMRKARPGVIFHGSQQMDTMTKYRLSKEITGDTGNEHLHDWLPVRSRKVKDSGNDDEKTTTVIKANETGSLEEIYQDVMERMKRLGYKESKALRKMLVQLNDKLKNEDHNATDSWEKETFQRKREIAWRTLQEELNRNDDDYDAAEEEDEEAETLMYEDLRGAFNETTFNDRSDSEFWSSFSSSEERLINCAGLIVNLPLIPKKGCQATHTEQVRAKASLANKFTYTVPTNGYYFFVFSSENEMQTNYIRVEFQFEKILYNVSNPVAACTNTTESCSLPLNFFSYERMVLEMPISQNDSMWNQEYVVVSICEPRTIVYAACVVAVPVLILLFAF</sequence>
<evidence type="ECO:0000256" key="1">
    <source>
        <dbReference type="SAM" id="Coils"/>
    </source>
</evidence>
<keyword evidence="3" id="KW-0812">Transmembrane</keyword>
<keyword evidence="3" id="KW-0472">Membrane</keyword>
<evidence type="ECO:0000259" key="4">
    <source>
        <dbReference type="Pfam" id="PF16040"/>
    </source>
</evidence>
<accession>A0AAN8PAR5</accession>
<reference evidence="6 7" key="1">
    <citation type="submission" date="2023-10" db="EMBL/GenBank/DDBJ databases">
        <title>Genomes of two closely related lineages of the louse Polyplax serrata with different host specificities.</title>
        <authorList>
            <person name="Martinu J."/>
            <person name="Tarabai H."/>
            <person name="Stefka J."/>
            <person name="Hypsa V."/>
        </authorList>
    </citation>
    <scope>NUCLEOTIDE SEQUENCE [LARGE SCALE GENOMIC DNA]</scope>
    <source>
        <strain evidence="6">HR10_N</strain>
    </source>
</reference>
<evidence type="ECO:0008006" key="8">
    <source>
        <dbReference type="Google" id="ProtNLM"/>
    </source>
</evidence>
<gene>
    <name evidence="6" type="ORF">RUM43_003864</name>
</gene>
<evidence type="ECO:0000256" key="3">
    <source>
        <dbReference type="SAM" id="Phobius"/>
    </source>
</evidence>
<name>A0AAN8PAR5_POLSC</name>
<organism evidence="6 7">
    <name type="scientific">Polyplax serrata</name>
    <name type="common">Common mouse louse</name>
    <dbReference type="NCBI Taxonomy" id="468196"/>
    <lineage>
        <taxon>Eukaryota</taxon>
        <taxon>Metazoa</taxon>
        <taxon>Ecdysozoa</taxon>
        <taxon>Arthropoda</taxon>
        <taxon>Hexapoda</taxon>
        <taxon>Insecta</taxon>
        <taxon>Pterygota</taxon>
        <taxon>Neoptera</taxon>
        <taxon>Paraneoptera</taxon>
        <taxon>Psocodea</taxon>
        <taxon>Troctomorpha</taxon>
        <taxon>Phthiraptera</taxon>
        <taxon>Anoplura</taxon>
        <taxon>Polyplacidae</taxon>
        <taxon>Polyplax</taxon>
    </lineage>
</organism>
<feature type="transmembrane region" description="Helical" evidence="3">
    <location>
        <begin position="69"/>
        <end position="90"/>
    </location>
</feature>
<proteinExistence type="predicted"/>
<dbReference type="Pfam" id="PF16041">
    <property type="entry name" value="APD1-4_M"/>
    <property type="match status" value="1"/>
</dbReference>
<dbReference type="AlphaFoldDB" id="A0AAN8PAR5"/>
<evidence type="ECO:0000313" key="7">
    <source>
        <dbReference type="Proteomes" id="UP001372834"/>
    </source>
</evidence>
<evidence type="ECO:0000256" key="2">
    <source>
        <dbReference type="SAM" id="MobiDB-lite"/>
    </source>
</evidence>
<dbReference type="InterPro" id="IPR032010">
    <property type="entry name" value="APD1-4_M"/>
</dbReference>
<protein>
    <recommendedName>
        <fullName evidence="8">E3 ubiquitin-protein ligase APD1-4 middle domain-containing protein</fullName>
    </recommendedName>
</protein>
<feature type="transmembrane region" description="Helical" evidence="3">
    <location>
        <begin position="551"/>
        <end position="568"/>
    </location>
</feature>
<feature type="coiled-coil region" evidence="1">
    <location>
        <begin position="325"/>
        <end position="383"/>
    </location>
</feature>
<comment type="caution">
    <text evidence="6">The sequence shown here is derived from an EMBL/GenBank/DDBJ whole genome shotgun (WGS) entry which is preliminary data.</text>
</comment>
<keyword evidence="3" id="KW-1133">Transmembrane helix</keyword>
<dbReference type="PANTHER" id="PTHR39077:SF1">
    <property type="entry name" value="E3 UBIQUITIN-PROTEIN LIGASE APD1-4 MIDDLE DOMAIN-CONTAINING PROTEIN"/>
    <property type="match status" value="1"/>
</dbReference>
<dbReference type="Pfam" id="PF16040">
    <property type="entry name" value="APD1-4_N"/>
    <property type="match status" value="1"/>
</dbReference>
<keyword evidence="1" id="KW-0175">Coiled coil</keyword>
<feature type="domain" description="E3 ubiquitin-protein ligase APD1-4 N-terminal" evidence="4">
    <location>
        <begin position="127"/>
        <end position="196"/>
    </location>
</feature>
<evidence type="ECO:0000313" key="6">
    <source>
        <dbReference type="EMBL" id="KAK6642363.1"/>
    </source>
</evidence>
<feature type="region of interest" description="Disordered" evidence="2">
    <location>
        <begin position="204"/>
        <end position="234"/>
    </location>
</feature>
<dbReference type="PANTHER" id="PTHR39077">
    <property type="entry name" value="DUF4793 DOMAIN-CONTAINING PROTEIN"/>
    <property type="match status" value="1"/>
</dbReference>
<dbReference type="InterPro" id="IPR032008">
    <property type="entry name" value="APD1-4_N"/>
</dbReference>
<dbReference type="Proteomes" id="UP001372834">
    <property type="component" value="Unassembled WGS sequence"/>
</dbReference>
<evidence type="ECO:0000259" key="5">
    <source>
        <dbReference type="Pfam" id="PF16041"/>
    </source>
</evidence>
<feature type="domain" description="E3 ubiquitin-protein ligase APD1-4 middle" evidence="5">
    <location>
        <begin position="459"/>
        <end position="567"/>
    </location>
</feature>